<dbReference type="Proteomes" id="UP000769157">
    <property type="component" value="Unassembled WGS sequence"/>
</dbReference>
<dbReference type="GeneID" id="70236100"/>
<reference evidence="1" key="1">
    <citation type="journal article" date="2021" name="Open Biol.">
        <title>Shared evolutionary footprints suggest mitochondrial oxidative damage underlies multiple complex I losses in fungi.</title>
        <authorList>
            <person name="Schikora-Tamarit M.A."/>
            <person name="Marcet-Houben M."/>
            <person name="Nosek J."/>
            <person name="Gabaldon T."/>
        </authorList>
    </citation>
    <scope>NUCLEOTIDE SEQUENCE</scope>
    <source>
        <strain evidence="1">CBS6075</strain>
    </source>
</reference>
<organism evidence="1 2">
    <name type="scientific">Ogataea philodendri</name>
    <dbReference type="NCBI Taxonomy" id="1378263"/>
    <lineage>
        <taxon>Eukaryota</taxon>
        <taxon>Fungi</taxon>
        <taxon>Dikarya</taxon>
        <taxon>Ascomycota</taxon>
        <taxon>Saccharomycotina</taxon>
        <taxon>Pichiomycetes</taxon>
        <taxon>Pichiales</taxon>
        <taxon>Pichiaceae</taxon>
        <taxon>Ogataea</taxon>
    </lineage>
</organism>
<reference evidence="1" key="2">
    <citation type="submission" date="2021-01" db="EMBL/GenBank/DDBJ databases">
        <authorList>
            <person name="Schikora-Tamarit M.A."/>
        </authorList>
    </citation>
    <scope>NUCLEOTIDE SEQUENCE</scope>
    <source>
        <strain evidence="1">CBS6075</strain>
    </source>
</reference>
<name>A0A9P8T5H8_9ASCO</name>
<comment type="caution">
    <text evidence="1">The sequence shown here is derived from an EMBL/GenBank/DDBJ whole genome shotgun (WGS) entry which is preliminary data.</text>
</comment>
<gene>
    <name evidence="1" type="ORF">OGAPHI_004135</name>
</gene>
<dbReference type="RefSeq" id="XP_046061150.1">
    <property type="nucleotide sequence ID" value="XM_046205180.1"/>
</dbReference>
<accession>A0A9P8T5H8</accession>
<sequence>MQFANDSNNLHNHQRCLRPDGDHIDRCKCEELAGLVADQVFNAGQKNHKVNEHFHRRLGLVHRESCNQLLSGKLVKHVLLVEPVQIQNSCNWNGGQKNRQNVLQGLLLRSMLGMVRVRIQANGGLCDLDLFEFFDVGHGAQNKQVEDKSVSFNIWRIAKYSPLQ</sequence>
<proteinExistence type="predicted"/>
<protein>
    <submittedName>
        <fullName evidence="1">Uncharacterized protein</fullName>
    </submittedName>
</protein>
<evidence type="ECO:0000313" key="2">
    <source>
        <dbReference type="Proteomes" id="UP000769157"/>
    </source>
</evidence>
<keyword evidence="2" id="KW-1185">Reference proteome</keyword>
<dbReference type="AlphaFoldDB" id="A0A9P8T5H8"/>
<evidence type="ECO:0000313" key="1">
    <source>
        <dbReference type="EMBL" id="KAH3665946.1"/>
    </source>
</evidence>
<dbReference type="EMBL" id="JAEUBE010000295">
    <property type="protein sequence ID" value="KAH3665946.1"/>
    <property type="molecule type" value="Genomic_DNA"/>
</dbReference>